<gene>
    <name evidence="2" type="ORF">ACFOOQ_01040</name>
</gene>
<feature type="chain" id="PRO_5045297780" description="Surface antigen" evidence="1">
    <location>
        <begin position="33"/>
        <end position="152"/>
    </location>
</feature>
<evidence type="ECO:0000313" key="3">
    <source>
        <dbReference type="Proteomes" id="UP001595711"/>
    </source>
</evidence>
<evidence type="ECO:0000256" key="1">
    <source>
        <dbReference type="SAM" id="SignalP"/>
    </source>
</evidence>
<organism evidence="2 3">
    <name type="scientific">Ferrovibrio xuzhouensis</name>
    <dbReference type="NCBI Taxonomy" id="1576914"/>
    <lineage>
        <taxon>Bacteria</taxon>
        <taxon>Pseudomonadati</taxon>
        <taxon>Pseudomonadota</taxon>
        <taxon>Alphaproteobacteria</taxon>
        <taxon>Rhodospirillales</taxon>
        <taxon>Rhodospirillaceae</taxon>
        <taxon>Ferrovibrio</taxon>
    </lineage>
</organism>
<protein>
    <recommendedName>
        <fullName evidence="4">Surface antigen</fullName>
    </recommendedName>
</protein>
<comment type="caution">
    <text evidence="2">The sequence shown here is derived from an EMBL/GenBank/DDBJ whole genome shotgun (WGS) entry which is preliminary data.</text>
</comment>
<dbReference type="RefSeq" id="WP_379720447.1">
    <property type="nucleotide sequence ID" value="NZ_JBHRYJ010000001.1"/>
</dbReference>
<keyword evidence="3" id="KW-1185">Reference proteome</keyword>
<accession>A0ABV7VB89</accession>
<feature type="signal peptide" evidence="1">
    <location>
        <begin position="1"/>
        <end position="32"/>
    </location>
</feature>
<dbReference type="Proteomes" id="UP001595711">
    <property type="component" value="Unassembled WGS sequence"/>
</dbReference>
<dbReference type="EMBL" id="JBHRYJ010000001">
    <property type="protein sequence ID" value="MFC3674106.1"/>
    <property type="molecule type" value="Genomic_DNA"/>
</dbReference>
<dbReference type="PROSITE" id="PS51318">
    <property type="entry name" value="TAT"/>
    <property type="match status" value="1"/>
</dbReference>
<sequence>MSLSLRRVLRPAVLAVTLAAGLVALAPQAARADSFSFSYSSGWHRGPWYGPPPRGHYHGAYWDRHYWGPPAYRPRVVIVNPPPVTYYTPPPPVVYAPYSGGQISAVPASPVYQTTGGQYCREYQAQVIVNGQPQPSYGTACLGPDGAWRVVN</sequence>
<name>A0ABV7VB89_9PROT</name>
<proteinExistence type="predicted"/>
<dbReference type="InterPro" id="IPR006311">
    <property type="entry name" value="TAT_signal"/>
</dbReference>
<evidence type="ECO:0000313" key="2">
    <source>
        <dbReference type="EMBL" id="MFC3674106.1"/>
    </source>
</evidence>
<reference evidence="3" key="1">
    <citation type="journal article" date="2019" name="Int. J. Syst. Evol. Microbiol.">
        <title>The Global Catalogue of Microorganisms (GCM) 10K type strain sequencing project: providing services to taxonomists for standard genome sequencing and annotation.</title>
        <authorList>
            <consortium name="The Broad Institute Genomics Platform"/>
            <consortium name="The Broad Institute Genome Sequencing Center for Infectious Disease"/>
            <person name="Wu L."/>
            <person name="Ma J."/>
        </authorList>
    </citation>
    <scope>NUCLEOTIDE SEQUENCE [LARGE SCALE GENOMIC DNA]</scope>
    <source>
        <strain evidence="3">KCTC 42182</strain>
    </source>
</reference>
<keyword evidence="1" id="KW-0732">Signal</keyword>
<evidence type="ECO:0008006" key="4">
    <source>
        <dbReference type="Google" id="ProtNLM"/>
    </source>
</evidence>